<accession>A0ABQ9ERQ7</accession>
<keyword evidence="2" id="KW-1185">Reference proteome</keyword>
<proteinExistence type="predicted"/>
<dbReference type="EMBL" id="JARBDR010000686">
    <property type="protein sequence ID" value="KAJ8307912.1"/>
    <property type="molecule type" value="Genomic_DNA"/>
</dbReference>
<sequence length="80" mass="9405">MKITLLAERSQSVVWRKYAFSELLIVPSVVSSTHNIVAYRFTDQCTIDGGIDEVRRIRRRYVTFVNKKLNIKKLQVDKFD</sequence>
<evidence type="ECO:0000313" key="1">
    <source>
        <dbReference type="EMBL" id="KAJ8307912.1"/>
    </source>
</evidence>
<dbReference type="Proteomes" id="UP001217089">
    <property type="component" value="Unassembled WGS sequence"/>
</dbReference>
<evidence type="ECO:0000313" key="2">
    <source>
        <dbReference type="Proteomes" id="UP001217089"/>
    </source>
</evidence>
<name>A0ABQ9ERQ7_TEGGR</name>
<reference evidence="1 2" key="1">
    <citation type="submission" date="2022-12" db="EMBL/GenBank/DDBJ databases">
        <title>Chromosome-level genome of Tegillarca granosa.</title>
        <authorList>
            <person name="Kim J."/>
        </authorList>
    </citation>
    <scope>NUCLEOTIDE SEQUENCE [LARGE SCALE GENOMIC DNA]</scope>
    <source>
        <strain evidence="1">Teg-2019</strain>
        <tissue evidence="1">Adductor muscle</tissue>
    </source>
</reference>
<organism evidence="1 2">
    <name type="scientific">Tegillarca granosa</name>
    <name type="common">Malaysian cockle</name>
    <name type="synonym">Anadara granosa</name>
    <dbReference type="NCBI Taxonomy" id="220873"/>
    <lineage>
        <taxon>Eukaryota</taxon>
        <taxon>Metazoa</taxon>
        <taxon>Spiralia</taxon>
        <taxon>Lophotrochozoa</taxon>
        <taxon>Mollusca</taxon>
        <taxon>Bivalvia</taxon>
        <taxon>Autobranchia</taxon>
        <taxon>Pteriomorphia</taxon>
        <taxon>Arcoida</taxon>
        <taxon>Arcoidea</taxon>
        <taxon>Arcidae</taxon>
        <taxon>Tegillarca</taxon>
    </lineage>
</organism>
<protein>
    <submittedName>
        <fullName evidence="1">Uncharacterized protein</fullName>
    </submittedName>
</protein>
<comment type="caution">
    <text evidence="1">The sequence shown here is derived from an EMBL/GenBank/DDBJ whole genome shotgun (WGS) entry which is preliminary data.</text>
</comment>
<gene>
    <name evidence="1" type="ORF">KUTeg_014559</name>
</gene>